<dbReference type="Gene3D" id="3.30.66.10">
    <property type="entry name" value="DNA topoisomerase I domain"/>
    <property type="match status" value="1"/>
</dbReference>
<dbReference type="GO" id="GO:0003917">
    <property type="term" value="F:DNA topoisomerase type I (single strand cut, ATP-independent) activity"/>
    <property type="evidence" value="ECO:0007669"/>
    <property type="project" value="InterPro"/>
</dbReference>
<name>A0A261U614_9BORD</name>
<dbReference type="Gene3D" id="3.90.15.10">
    <property type="entry name" value="Topoisomerase I, Chain A, domain 3"/>
    <property type="match status" value="1"/>
</dbReference>
<dbReference type="RefSeq" id="WP_094821413.1">
    <property type="nucleotide sequence ID" value="NZ_NEVO01000007.1"/>
</dbReference>
<dbReference type="GO" id="GO:0003677">
    <property type="term" value="F:DNA binding"/>
    <property type="evidence" value="ECO:0007669"/>
    <property type="project" value="InterPro"/>
</dbReference>
<dbReference type="Pfam" id="PF01028">
    <property type="entry name" value="Topoisom_I"/>
    <property type="match status" value="1"/>
</dbReference>
<dbReference type="Gene3D" id="1.10.132.120">
    <property type="match status" value="1"/>
</dbReference>
<evidence type="ECO:0000313" key="4">
    <source>
        <dbReference type="EMBL" id="OZI56937.1"/>
    </source>
</evidence>
<feature type="region of interest" description="Disordered" evidence="1">
    <location>
        <begin position="1"/>
        <end position="31"/>
    </location>
</feature>
<gene>
    <name evidence="4" type="ORF">CAL20_11355</name>
</gene>
<keyword evidence="5" id="KW-1185">Reference proteome</keyword>
<dbReference type="SUPFAM" id="SSF56349">
    <property type="entry name" value="DNA breaking-rejoining enzymes"/>
    <property type="match status" value="1"/>
</dbReference>
<evidence type="ECO:0000259" key="2">
    <source>
        <dbReference type="Pfam" id="PF01028"/>
    </source>
</evidence>
<sequence>MSADRARSNAPTQPRESATPSGLIYYDDNEPGLRRKRGKDGEFRYYDVNGHLIRDEETLARIRALAIPPAYEEVWICPSPVGHLQATGRDARGRKQYRYHADWTAERNAGKFQQLALFGASLPKIRRQVEADLARPGLPPERVLALIVTLLERTLIRIGSDEYARENRSYGLTTLSRRHTTVAGSQIRLAFTGKSGVVHDVTLRDRRLARLIRRCMEIPGQRLFKYQDESGMRHAVDSSMVNDYLRAAGAGDFTTKHYRTWAASVLAYELLRNDPSASPPDVIKTVARTLANTPAVCRNCYVHPAVIQAHEASALSSNGPAPRSPKGLSPAERRFLAFLRDQDTSSSS</sequence>
<keyword evidence="4" id="KW-0413">Isomerase</keyword>
<dbReference type="Pfam" id="PF21338">
    <property type="entry name" value="Top1B_N_bact"/>
    <property type="match status" value="1"/>
</dbReference>
<reference evidence="4 5" key="1">
    <citation type="submission" date="2017-05" db="EMBL/GenBank/DDBJ databases">
        <title>Complete and WGS of Bordetella genogroups.</title>
        <authorList>
            <person name="Spilker T."/>
            <person name="LiPuma J."/>
        </authorList>
    </citation>
    <scope>NUCLEOTIDE SEQUENCE [LARGE SCALE GENOMIC DNA]</scope>
    <source>
        <strain evidence="4 5">AU9919</strain>
    </source>
</reference>
<dbReference type="EMBL" id="NEVQ01000013">
    <property type="protein sequence ID" value="OZI56937.1"/>
    <property type="molecule type" value="Genomic_DNA"/>
</dbReference>
<dbReference type="InterPro" id="IPR014711">
    <property type="entry name" value="TopoI_cat_a-hlx-sub_euk"/>
</dbReference>
<feature type="compositionally biased region" description="Polar residues" evidence="1">
    <location>
        <begin position="9"/>
        <end position="20"/>
    </location>
</feature>
<dbReference type="InterPro" id="IPR049331">
    <property type="entry name" value="Top1B_N_bact"/>
</dbReference>
<dbReference type="PROSITE" id="PS52038">
    <property type="entry name" value="TOPO_IB_2"/>
    <property type="match status" value="1"/>
</dbReference>
<dbReference type="OrthoDB" id="9778962at2"/>
<proteinExistence type="predicted"/>
<evidence type="ECO:0000313" key="5">
    <source>
        <dbReference type="Proteomes" id="UP000216885"/>
    </source>
</evidence>
<dbReference type="Proteomes" id="UP000216885">
    <property type="component" value="Unassembled WGS sequence"/>
</dbReference>
<feature type="domain" description="DNA topoisomerase IB N-terminal" evidence="3">
    <location>
        <begin position="42"/>
        <end position="90"/>
    </location>
</feature>
<dbReference type="AlphaFoldDB" id="A0A261U614"/>
<dbReference type="InterPro" id="IPR035447">
    <property type="entry name" value="DNA_topo_I_N_sf"/>
</dbReference>
<feature type="domain" description="DNA topoisomerase I catalytic core eukaryotic-type" evidence="2">
    <location>
        <begin position="103"/>
        <end position="306"/>
    </location>
</feature>
<dbReference type="GO" id="GO:0006265">
    <property type="term" value="P:DNA topological change"/>
    <property type="evidence" value="ECO:0007669"/>
    <property type="project" value="InterPro"/>
</dbReference>
<dbReference type="SUPFAM" id="SSF55869">
    <property type="entry name" value="DNA topoisomerase I domain"/>
    <property type="match status" value="1"/>
</dbReference>
<dbReference type="InterPro" id="IPR011010">
    <property type="entry name" value="DNA_brk_join_enz"/>
</dbReference>
<protein>
    <submittedName>
        <fullName evidence="4">DNA topoisomerase</fullName>
    </submittedName>
</protein>
<evidence type="ECO:0000256" key="1">
    <source>
        <dbReference type="SAM" id="MobiDB-lite"/>
    </source>
</evidence>
<comment type="caution">
    <text evidence="4">The sequence shown here is derived from an EMBL/GenBank/DDBJ whole genome shotgun (WGS) entry which is preliminary data.</text>
</comment>
<organism evidence="4 5">
    <name type="scientific">Bordetella genomosp. 4</name>
    <dbReference type="NCBI Taxonomy" id="463044"/>
    <lineage>
        <taxon>Bacteria</taxon>
        <taxon>Pseudomonadati</taxon>
        <taxon>Pseudomonadota</taxon>
        <taxon>Betaproteobacteria</taxon>
        <taxon>Burkholderiales</taxon>
        <taxon>Alcaligenaceae</taxon>
        <taxon>Bordetella</taxon>
    </lineage>
</organism>
<dbReference type="InterPro" id="IPR013500">
    <property type="entry name" value="TopoI_cat_euk"/>
</dbReference>
<evidence type="ECO:0000259" key="3">
    <source>
        <dbReference type="Pfam" id="PF21338"/>
    </source>
</evidence>
<accession>A0A261U614</accession>